<dbReference type="PROSITE" id="PS51257">
    <property type="entry name" value="PROKAR_LIPOPROTEIN"/>
    <property type="match status" value="1"/>
</dbReference>
<gene>
    <name evidence="1" type="ORF">DYP60_05860</name>
</gene>
<sequence length="209" mass="23283">MRIQLYHTWLHRKSSILWLLFCILLLASCSKEEIVVANVEHSINHVIDITSGQFYEHLLLSFDLLGESRPVQVRLASSNNVSSWLASVQGEGTASDTAQYQVGPLTMGEGIPLSSGIYNLTIINEDGIIRSEQLKLSAFPKEKLPVVIPQYESETGVLSSLPVPSQILRYDETGKLISTVSLRETSYTLQQEDASLAILADDITYLFQR</sequence>
<comment type="caution">
    <text evidence="1">The sequence shown here is derived from an EMBL/GenBank/DDBJ whole genome shotgun (WGS) entry which is preliminary data.</text>
</comment>
<evidence type="ECO:0000313" key="2">
    <source>
        <dbReference type="Proteomes" id="UP000264002"/>
    </source>
</evidence>
<reference evidence="2" key="1">
    <citation type="submission" date="2018-08" db="EMBL/GenBank/DDBJ databases">
        <authorList>
            <person name="Grouzdev D.S."/>
            <person name="Krutkina M.S."/>
        </authorList>
    </citation>
    <scope>NUCLEOTIDE SEQUENCE [LARGE SCALE GENOMIC DNA]</scope>
    <source>
        <strain evidence="2">4-11</strain>
    </source>
</reference>
<reference evidence="1 2" key="2">
    <citation type="submission" date="2018-09" db="EMBL/GenBank/DDBJ databases">
        <title>Genome of Sphaerochaeta halotolerans strain 4-11.</title>
        <authorList>
            <person name="Nazina T.N."/>
            <person name="Sokolova D.S."/>
        </authorList>
    </citation>
    <scope>NUCLEOTIDE SEQUENCE [LARGE SCALE GENOMIC DNA]</scope>
    <source>
        <strain evidence="1 2">4-11</strain>
    </source>
</reference>
<dbReference type="EMBL" id="QUWK01000005">
    <property type="protein sequence ID" value="RFU95150.1"/>
    <property type="molecule type" value="Genomic_DNA"/>
</dbReference>
<dbReference type="RefSeq" id="WP_117329958.1">
    <property type="nucleotide sequence ID" value="NZ_QUWK01000005.1"/>
</dbReference>
<dbReference type="AlphaFoldDB" id="A0A372MIZ4"/>
<dbReference type="Proteomes" id="UP000264002">
    <property type="component" value="Unassembled WGS sequence"/>
</dbReference>
<evidence type="ECO:0000313" key="1">
    <source>
        <dbReference type="EMBL" id="RFU95150.1"/>
    </source>
</evidence>
<accession>A0A372MIZ4</accession>
<protein>
    <submittedName>
        <fullName evidence="1">Uncharacterized protein</fullName>
    </submittedName>
</protein>
<name>A0A372MIZ4_9SPIR</name>
<keyword evidence="2" id="KW-1185">Reference proteome</keyword>
<organism evidence="1 2">
    <name type="scientific">Sphaerochaeta halotolerans</name>
    <dbReference type="NCBI Taxonomy" id="2293840"/>
    <lineage>
        <taxon>Bacteria</taxon>
        <taxon>Pseudomonadati</taxon>
        <taxon>Spirochaetota</taxon>
        <taxon>Spirochaetia</taxon>
        <taxon>Spirochaetales</taxon>
        <taxon>Sphaerochaetaceae</taxon>
        <taxon>Sphaerochaeta</taxon>
    </lineage>
</organism>
<proteinExistence type="predicted"/>